<keyword evidence="1 3" id="KW-0378">Hydrolase</keyword>
<evidence type="ECO:0000259" key="2">
    <source>
        <dbReference type="Pfam" id="PF12697"/>
    </source>
</evidence>
<evidence type="ECO:0000313" key="4">
    <source>
        <dbReference type="Proteomes" id="UP000281332"/>
    </source>
</evidence>
<dbReference type="InterPro" id="IPR000073">
    <property type="entry name" value="AB_hydrolase_1"/>
</dbReference>
<evidence type="ECO:0000256" key="1">
    <source>
        <dbReference type="ARBA" id="ARBA00022801"/>
    </source>
</evidence>
<dbReference type="GO" id="GO:0016787">
    <property type="term" value="F:hydrolase activity"/>
    <property type="evidence" value="ECO:0007669"/>
    <property type="project" value="UniProtKB-KW"/>
</dbReference>
<dbReference type="OrthoDB" id="9780765at2"/>
<reference evidence="3 4" key="1">
    <citation type="submission" date="2018-11" db="EMBL/GenBank/DDBJ databases">
        <title>Whole genome sequencing of Pantoea sp. RIT388.</title>
        <authorList>
            <person name="Gan H.M."/>
            <person name="Hudson A.O."/>
        </authorList>
    </citation>
    <scope>NUCLEOTIDE SEQUENCE [LARGE SCALE GENOMIC DNA]</scope>
    <source>
        <strain evidence="3 4">RIT388</strain>
    </source>
</reference>
<dbReference type="PANTHER" id="PTHR43798:SF31">
    <property type="entry name" value="AB HYDROLASE SUPERFAMILY PROTEIN YCLE"/>
    <property type="match status" value="1"/>
</dbReference>
<dbReference type="Pfam" id="PF12697">
    <property type="entry name" value="Abhydrolase_6"/>
    <property type="match status" value="1"/>
</dbReference>
<feature type="domain" description="AB hydrolase-1" evidence="2">
    <location>
        <begin position="26"/>
        <end position="254"/>
    </location>
</feature>
<dbReference type="EMBL" id="RMVG01000021">
    <property type="protein sequence ID" value="RPD94659.1"/>
    <property type="molecule type" value="Genomic_DNA"/>
</dbReference>
<dbReference type="AlphaFoldDB" id="A0A3N4NSV1"/>
<dbReference type="PRINTS" id="PR00111">
    <property type="entry name" value="ABHYDROLASE"/>
</dbReference>
<keyword evidence="4" id="KW-1185">Reference proteome</keyword>
<protein>
    <submittedName>
        <fullName evidence="3">Alpha/beta fold hydrolase</fullName>
    </submittedName>
</protein>
<dbReference type="InterPro" id="IPR029058">
    <property type="entry name" value="AB_hydrolase_fold"/>
</dbReference>
<dbReference type="InterPro" id="IPR050266">
    <property type="entry name" value="AB_hydrolase_sf"/>
</dbReference>
<dbReference type="GO" id="GO:0016020">
    <property type="term" value="C:membrane"/>
    <property type="evidence" value="ECO:0007669"/>
    <property type="project" value="TreeGrafter"/>
</dbReference>
<name>A0A3N4NSV1_9GAMM</name>
<accession>A0A3N4NSV1</accession>
<dbReference type="Gene3D" id="3.40.50.1820">
    <property type="entry name" value="alpha/beta hydrolase"/>
    <property type="match status" value="1"/>
</dbReference>
<dbReference type="PANTHER" id="PTHR43798">
    <property type="entry name" value="MONOACYLGLYCEROL LIPASE"/>
    <property type="match status" value="1"/>
</dbReference>
<gene>
    <name evidence="3" type="ORF">BBB56_20350</name>
</gene>
<proteinExistence type="predicted"/>
<dbReference type="Proteomes" id="UP000281332">
    <property type="component" value="Unassembled WGS sequence"/>
</dbReference>
<comment type="caution">
    <text evidence="3">The sequence shown here is derived from an EMBL/GenBank/DDBJ whole genome shotgun (WGS) entry which is preliminary data.</text>
</comment>
<sequence>MMRKTQQLCNSQMRVSYLEAGTGTPLVLIHGVGMNAESWFPQIEALSARFRVIAVDMPGHGESDAFSRPVTLPDYVAWLAEFLEQRAESRFAVAGHSMGALITAGLAISHPEQVSHAIVMSGVYRRSDAARQAVLQRAQELAAGSAQLDSPLTRWFGEDESEAALRERVGRWLQQVDVQGYAAAYQAFASGDEIYADRWDEIACPVLVLTGELDANSNPQMARAMADAAPFGQAVIIANARHMVSLTDAQRVNQEIIAFLNAPAAAGRSPHALAGVSHADR</sequence>
<dbReference type="RefSeq" id="WP_123802720.1">
    <property type="nucleotide sequence ID" value="NZ_RMVG01000021.1"/>
</dbReference>
<dbReference type="SUPFAM" id="SSF53474">
    <property type="entry name" value="alpha/beta-Hydrolases"/>
    <property type="match status" value="1"/>
</dbReference>
<evidence type="ECO:0000313" key="3">
    <source>
        <dbReference type="EMBL" id="RPD94659.1"/>
    </source>
</evidence>
<organism evidence="3 4">
    <name type="scientific">Candidatus Pantoea deserta</name>
    <dbReference type="NCBI Taxonomy" id="1869313"/>
    <lineage>
        <taxon>Bacteria</taxon>
        <taxon>Pseudomonadati</taxon>
        <taxon>Pseudomonadota</taxon>
        <taxon>Gammaproteobacteria</taxon>
        <taxon>Enterobacterales</taxon>
        <taxon>Erwiniaceae</taxon>
        <taxon>Pantoea</taxon>
    </lineage>
</organism>